<reference evidence="1 2" key="1">
    <citation type="submission" date="2024-06" db="EMBL/GenBank/DDBJ databases">
        <title>The Natural Products Discovery Center: Release of the First 8490 Sequenced Strains for Exploring Actinobacteria Biosynthetic Diversity.</title>
        <authorList>
            <person name="Kalkreuter E."/>
            <person name="Kautsar S.A."/>
            <person name="Yang D."/>
            <person name="Bader C.D."/>
            <person name="Teijaro C.N."/>
            <person name="Fluegel L."/>
            <person name="Davis C.M."/>
            <person name="Simpson J.R."/>
            <person name="Lauterbach L."/>
            <person name="Steele A.D."/>
            <person name="Gui C."/>
            <person name="Meng S."/>
            <person name="Li G."/>
            <person name="Viehrig K."/>
            <person name="Ye F."/>
            <person name="Su P."/>
            <person name="Kiefer A.F."/>
            <person name="Nichols A."/>
            <person name="Cepeda A.J."/>
            <person name="Yan W."/>
            <person name="Fan B."/>
            <person name="Jiang Y."/>
            <person name="Adhikari A."/>
            <person name="Zheng C.-J."/>
            <person name="Schuster L."/>
            <person name="Cowan T.M."/>
            <person name="Smanski M.J."/>
            <person name="Chevrette M.G."/>
            <person name="De Carvalho L.P.S."/>
            <person name="Shen B."/>
        </authorList>
    </citation>
    <scope>NUCLEOTIDE SEQUENCE [LARGE SCALE GENOMIC DNA]</scope>
    <source>
        <strain evidence="1 2">NPDC052347</strain>
    </source>
</reference>
<evidence type="ECO:0000313" key="2">
    <source>
        <dbReference type="Proteomes" id="UP001552594"/>
    </source>
</evidence>
<dbReference type="InterPro" id="IPR023393">
    <property type="entry name" value="START-like_dom_sf"/>
</dbReference>
<keyword evidence="2" id="KW-1185">Reference proteome</keyword>
<dbReference type="EMBL" id="JBFAUK010000001">
    <property type="protein sequence ID" value="MEV5505020.1"/>
    <property type="molecule type" value="Genomic_DNA"/>
</dbReference>
<protein>
    <submittedName>
        <fullName evidence="1">SRPBCC family protein</fullName>
    </submittedName>
</protein>
<gene>
    <name evidence="1" type="ORF">AB0L16_00860</name>
</gene>
<dbReference type="RefSeq" id="WP_109281085.1">
    <property type="nucleotide sequence ID" value="NZ_JBFAUK010000001.1"/>
</dbReference>
<organism evidence="1 2">
    <name type="scientific">Streptomyces orinoci</name>
    <name type="common">Streptoverticillium orinoci</name>
    <dbReference type="NCBI Taxonomy" id="67339"/>
    <lineage>
        <taxon>Bacteria</taxon>
        <taxon>Bacillati</taxon>
        <taxon>Actinomycetota</taxon>
        <taxon>Actinomycetes</taxon>
        <taxon>Kitasatosporales</taxon>
        <taxon>Streptomycetaceae</taxon>
        <taxon>Streptomyces</taxon>
    </lineage>
</organism>
<dbReference type="InterPro" id="IPR019587">
    <property type="entry name" value="Polyketide_cyclase/dehydratase"/>
</dbReference>
<name>A0ABV3JQF2_STRON</name>
<dbReference type="Gene3D" id="3.30.530.20">
    <property type="match status" value="1"/>
</dbReference>
<evidence type="ECO:0000313" key="1">
    <source>
        <dbReference type="EMBL" id="MEV5505020.1"/>
    </source>
</evidence>
<dbReference type="Proteomes" id="UP001552594">
    <property type="component" value="Unassembled WGS sequence"/>
</dbReference>
<sequence length="139" mass="15307">MSEFERTRAMPAMPEVVFNEACDLGHLGSWLPGDVHVRPQNPPSVTVHEDRTGEDAAALVRTEPDRLRMEWGTKEAGRYTGWLQVSAHNGGVSQVTVHLTFFDESHAPEPSAIEEALEQSLARLEEQVRLRGPGPEGPG</sequence>
<comment type="caution">
    <text evidence="1">The sequence shown here is derived from an EMBL/GenBank/DDBJ whole genome shotgun (WGS) entry which is preliminary data.</text>
</comment>
<dbReference type="SUPFAM" id="SSF55961">
    <property type="entry name" value="Bet v1-like"/>
    <property type="match status" value="1"/>
</dbReference>
<accession>A0ABV3JQF2</accession>
<dbReference type="Pfam" id="PF10604">
    <property type="entry name" value="Polyketide_cyc2"/>
    <property type="match status" value="1"/>
</dbReference>
<proteinExistence type="predicted"/>